<gene>
    <name evidence="2" type="ORF">PCAR00345_LOCUS22191</name>
</gene>
<feature type="region of interest" description="Disordered" evidence="1">
    <location>
        <begin position="1"/>
        <end position="120"/>
    </location>
</feature>
<feature type="compositionally biased region" description="Basic and acidic residues" evidence="1">
    <location>
        <begin position="309"/>
        <end position="330"/>
    </location>
</feature>
<feature type="compositionally biased region" description="Basic and acidic residues" evidence="1">
    <location>
        <begin position="340"/>
        <end position="349"/>
    </location>
</feature>
<evidence type="ECO:0000256" key="1">
    <source>
        <dbReference type="SAM" id="MobiDB-lite"/>
    </source>
</evidence>
<accession>A0A7S4BL89</accession>
<dbReference type="EMBL" id="HBIZ01034837">
    <property type="protein sequence ID" value="CAE0769579.1"/>
    <property type="molecule type" value="Transcribed_RNA"/>
</dbReference>
<evidence type="ECO:0000313" key="2">
    <source>
        <dbReference type="EMBL" id="CAE0769579.1"/>
    </source>
</evidence>
<organism evidence="2">
    <name type="scientific">Chrysotila carterae</name>
    <name type="common">Marine alga</name>
    <name type="synonym">Syracosphaera carterae</name>
    <dbReference type="NCBI Taxonomy" id="13221"/>
    <lineage>
        <taxon>Eukaryota</taxon>
        <taxon>Haptista</taxon>
        <taxon>Haptophyta</taxon>
        <taxon>Prymnesiophyceae</taxon>
        <taxon>Isochrysidales</taxon>
        <taxon>Isochrysidaceae</taxon>
        <taxon>Chrysotila</taxon>
    </lineage>
</organism>
<proteinExistence type="predicted"/>
<protein>
    <submittedName>
        <fullName evidence="2">Uncharacterized protein</fullName>
    </submittedName>
</protein>
<reference evidence="2" key="1">
    <citation type="submission" date="2021-01" db="EMBL/GenBank/DDBJ databases">
        <authorList>
            <person name="Corre E."/>
            <person name="Pelletier E."/>
            <person name="Niang G."/>
            <person name="Scheremetjew M."/>
            <person name="Finn R."/>
            <person name="Kale V."/>
            <person name="Holt S."/>
            <person name="Cochrane G."/>
            <person name="Meng A."/>
            <person name="Brown T."/>
            <person name="Cohen L."/>
        </authorList>
    </citation>
    <scope>NUCLEOTIDE SEQUENCE</scope>
    <source>
        <strain evidence="2">CCMP645</strain>
    </source>
</reference>
<dbReference type="AlphaFoldDB" id="A0A7S4BL89"/>
<feature type="compositionally biased region" description="Polar residues" evidence="1">
    <location>
        <begin position="10"/>
        <end position="21"/>
    </location>
</feature>
<sequence length="366" mass="40564">MPEVVYAYATSHTPSQQSASRGANGEQYFNNFGPPRAGQQGGIASSKYIVATNENASIGSRPREPENSPNIEKAMSEAVAMKAQAEADAKAAEERRKAERAKEAERSRAAAEEQMRRAAAQAKERAELEARIRREVEVSVRREVEAAVKAEADARVEGIVREATRYDAQVLGASERLAAAERAVAAAERAREAEMQTRVTAQLERKAETKARLEAEAERKAEVAARLKAEDSLQRCERALGLERSRRRDEIAEANETIGHLDARLMLLEKQLDNLKGNQAVLRRSTLPELKQAEADVSSALSRIKAEIKARAAREEEMKQYQERLNKPKEAPATAAMPNDKLKDKKSEEMADSDTDDDHDDDDDDE</sequence>
<feature type="compositionally biased region" description="Acidic residues" evidence="1">
    <location>
        <begin position="350"/>
        <end position="366"/>
    </location>
</feature>
<feature type="compositionally biased region" description="Basic and acidic residues" evidence="1">
    <location>
        <begin position="85"/>
        <end position="120"/>
    </location>
</feature>
<feature type="region of interest" description="Disordered" evidence="1">
    <location>
        <begin position="309"/>
        <end position="366"/>
    </location>
</feature>
<name>A0A7S4BL89_CHRCT</name>